<comment type="caution">
    <text evidence="1">The sequence shown here is derived from an EMBL/GenBank/DDBJ whole genome shotgun (WGS) entry which is preliminary data.</text>
</comment>
<keyword evidence="2" id="KW-1185">Reference proteome</keyword>
<dbReference type="AlphaFoldDB" id="A0A4Y2PBY6"/>
<reference evidence="1 2" key="1">
    <citation type="journal article" date="2019" name="Sci. Rep.">
        <title>Orb-weaving spider Araneus ventricosus genome elucidates the spidroin gene catalogue.</title>
        <authorList>
            <person name="Kono N."/>
            <person name="Nakamura H."/>
            <person name="Ohtoshi R."/>
            <person name="Moran D.A.P."/>
            <person name="Shinohara A."/>
            <person name="Yoshida Y."/>
            <person name="Fujiwara M."/>
            <person name="Mori M."/>
            <person name="Tomita M."/>
            <person name="Arakawa K."/>
        </authorList>
    </citation>
    <scope>NUCLEOTIDE SEQUENCE [LARGE SCALE GENOMIC DNA]</scope>
</reference>
<gene>
    <name evidence="1" type="ORF">AVEN_183475_1</name>
</gene>
<dbReference type="EMBL" id="BGPR01010693">
    <property type="protein sequence ID" value="GBN47526.1"/>
    <property type="molecule type" value="Genomic_DNA"/>
</dbReference>
<accession>A0A4Y2PBY6</accession>
<protein>
    <submittedName>
        <fullName evidence="1">Uncharacterized protein</fullName>
    </submittedName>
</protein>
<evidence type="ECO:0000313" key="1">
    <source>
        <dbReference type="EMBL" id="GBN47526.1"/>
    </source>
</evidence>
<proteinExistence type="predicted"/>
<dbReference type="Proteomes" id="UP000499080">
    <property type="component" value="Unassembled WGS sequence"/>
</dbReference>
<organism evidence="1 2">
    <name type="scientific">Araneus ventricosus</name>
    <name type="common">Orbweaver spider</name>
    <name type="synonym">Epeira ventricosa</name>
    <dbReference type="NCBI Taxonomy" id="182803"/>
    <lineage>
        <taxon>Eukaryota</taxon>
        <taxon>Metazoa</taxon>
        <taxon>Ecdysozoa</taxon>
        <taxon>Arthropoda</taxon>
        <taxon>Chelicerata</taxon>
        <taxon>Arachnida</taxon>
        <taxon>Araneae</taxon>
        <taxon>Araneomorphae</taxon>
        <taxon>Entelegynae</taxon>
        <taxon>Araneoidea</taxon>
        <taxon>Araneidae</taxon>
        <taxon>Araneus</taxon>
    </lineage>
</organism>
<name>A0A4Y2PBY6_ARAVE</name>
<sequence>MNDLCYHLELNPYTKSYYEIISFHFSFSAFEILLSADKSEKLSSTSHLSVIEFTPPSSHNPPSNPRLNSFPIQESLILNTLISDTRIRGNSEDGAQMGPPPRELFVLKMQIKMDIWTHSQLFSEDD</sequence>
<evidence type="ECO:0000313" key="2">
    <source>
        <dbReference type="Proteomes" id="UP000499080"/>
    </source>
</evidence>